<evidence type="ECO:0000313" key="6">
    <source>
        <dbReference type="Proteomes" id="UP000179807"/>
    </source>
</evidence>
<keyword evidence="2 4" id="KW-0689">Ribosomal protein</keyword>
<keyword evidence="3 4" id="KW-0687">Ribonucleoprotein</keyword>
<dbReference type="Pfam" id="PF00237">
    <property type="entry name" value="Ribosomal_L22"/>
    <property type="match status" value="1"/>
</dbReference>
<comment type="caution">
    <text evidence="5">The sequence shown here is derived from an EMBL/GenBank/DDBJ whole genome shotgun (WGS) entry which is preliminary data.</text>
</comment>
<dbReference type="InterPro" id="IPR005721">
    <property type="entry name" value="Ribosomal_uL22_euk/arc"/>
</dbReference>
<dbReference type="Proteomes" id="UP000179807">
    <property type="component" value="Unassembled WGS sequence"/>
</dbReference>
<dbReference type="GeneID" id="94838407"/>
<dbReference type="GO" id="GO:0002181">
    <property type="term" value="P:cytoplasmic translation"/>
    <property type="evidence" value="ECO:0007669"/>
    <property type="project" value="TreeGrafter"/>
</dbReference>
<dbReference type="AlphaFoldDB" id="A0A1J4KCM7"/>
<evidence type="ECO:0000256" key="4">
    <source>
        <dbReference type="RuleBase" id="RU004005"/>
    </source>
</evidence>
<keyword evidence="6" id="KW-1185">Reference proteome</keyword>
<evidence type="ECO:0000313" key="5">
    <source>
        <dbReference type="EMBL" id="OHT07452.1"/>
    </source>
</evidence>
<dbReference type="NCBIfam" id="TIGR01038">
    <property type="entry name" value="uL22_arch_euk"/>
    <property type="match status" value="1"/>
</dbReference>
<dbReference type="GO" id="GO:0022625">
    <property type="term" value="C:cytosolic large ribosomal subunit"/>
    <property type="evidence" value="ECO:0007669"/>
    <property type="project" value="TreeGrafter"/>
</dbReference>
<organism evidence="5 6">
    <name type="scientific">Tritrichomonas foetus</name>
    <dbReference type="NCBI Taxonomy" id="1144522"/>
    <lineage>
        <taxon>Eukaryota</taxon>
        <taxon>Metamonada</taxon>
        <taxon>Parabasalia</taxon>
        <taxon>Tritrichomonadida</taxon>
        <taxon>Tritrichomonadidae</taxon>
        <taxon>Tritrichomonas</taxon>
    </lineage>
</organism>
<dbReference type="RefSeq" id="XP_068360588.1">
    <property type="nucleotide sequence ID" value="XM_068503703.1"/>
</dbReference>
<dbReference type="PANTHER" id="PTHR11593:SF10">
    <property type="entry name" value="60S RIBOSOMAL PROTEIN L17"/>
    <property type="match status" value="1"/>
</dbReference>
<dbReference type="GO" id="GO:0003735">
    <property type="term" value="F:structural constituent of ribosome"/>
    <property type="evidence" value="ECO:0007669"/>
    <property type="project" value="InterPro"/>
</dbReference>
<comment type="similarity">
    <text evidence="1 4">Belongs to the universal ribosomal protein uL22 family.</text>
</comment>
<dbReference type="InterPro" id="IPR036394">
    <property type="entry name" value="Ribosomal_uL22_sf"/>
</dbReference>
<dbReference type="EMBL" id="MLAK01000696">
    <property type="protein sequence ID" value="OHT07452.1"/>
    <property type="molecule type" value="Genomic_DNA"/>
</dbReference>
<protein>
    <submittedName>
        <fullName evidence="5">Ribosomal protein L22</fullName>
    </submittedName>
</protein>
<dbReference type="PANTHER" id="PTHR11593">
    <property type="entry name" value="60S RIBOSOMAL PROTEIN L17"/>
    <property type="match status" value="1"/>
</dbReference>
<accession>A0A1J4KCM7</accession>
<sequence length="171" mass="19657">MAVWSTFSRMGKHYTFGKNVPCLKAWANQERVHFKPMFETGRAIKGMNAQKAVEYLEQVIAHKRAVPFFRYNEGVAHHEQGHEWGCPQARWPEKSCKLFIKLLKNALNSASQKPEIKVENLIVAHVQCNRAQMFRYRRIHQAHGRVKCYASPPTNVQIVLAEPQSQTASAQ</sequence>
<evidence type="ECO:0000256" key="1">
    <source>
        <dbReference type="ARBA" id="ARBA00009451"/>
    </source>
</evidence>
<name>A0A1J4KCM7_9EUKA</name>
<evidence type="ECO:0000256" key="2">
    <source>
        <dbReference type="ARBA" id="ARBA00022980"/>
    </source>
</evidence>
<dbReference type="InterPro" id="IPR001063">
    <property type="entry name" value="Ribosomal_uL22"/>
</dbReference>
<dbReference type="SUPFAM" id="SSF54843">
    <property type="entry name" value="Ribosomal protein L22"/>
    <property type="match status" value="1"/>
</dbReference>
<dbReference type="Gene3D" id="3.90.470.10">
    <property type="entry name" value="Ribosomal protein L22/L17"/>
    <property type="match status" value="1"/>
</dbReference>
<reference evidence="5" key="1">
    <citation type="submission" date="2016-10" db="EMBL/GenBank/DDBJ databases">
        <authorList>
            <person name="Benchimol M."/>
            <person name="Almeida L.G."/>
            <person name="Vasconcelos A.T."/>
            <person name="Perreira-Neves A."/>
            <person name="Rosa I.A."/>
            <person name="Tasca T."/>
            <person name="Bogo M.R."/>
            <person name="de Souza W."/>
        </authorList>
    </citation>
    <scope>NUCLEOTIDE SEQUENCE [LARGE SCALE GENOMIC DNA]</scope>
    <source>
        <strain evidence="5">K</strain>
    </source>
</reference>
<evidence type="ECO:0000256" key="3">
    <source>
        <dbReference type="ARBA" id="ARBA00023274"/>
    </source>
</evidence>
<proteinExistence type="inferred from homology"/>
<dbReference type="OrthoDB" id="10254664at2759"/>
<gene>
    <name evidence="5" type="ORF">TRFO_24352</name>
</gene>
<dbReference type="VEuPathDB" id="TrichDB:TRFO_24352"/>